<dbReference type="Pfam" id="PF12848">
    <property type="entry name" value="ABC_tran_Xtn"/>
    <property type="match status" value="1"/>
</dbReference>
<organism evidence="9 10">
    <name type="scientific">Bradyrhizobium aeschynomenes</name>
    <dbReference type="NCBI Taxonomy" id="2734909"/>
    <lineage>
        <taxon>Bacteria</taxon>
        <taxon>Pseudomonadati</taxon>
        <taxon>Pseudomonadota</taxon>
        <taxon>Alphaproteobacteria</taxon>
        <taxon>Hyphomicrobiales</taxon>
        <taxon>Nitrobacteraceae</taxon>
        <taxon>Bradyrhizobium</taxon>
    </lineage>
</organism>
<keyword evidence="6" id="KW-0175">Coiled coil</keyword>
<evidence type="ECO:0000259" key="8">
    <source>
        <dbReference type="PROSITE" id="PS50893"/>
    </source>
</evidence>
<keyword evidence="3" id="KW-0547">Nucleotide-binding</keyword>
<evidence type="ECO:0000256" key="2">
    <source>
        <dbReference type="ARBA" id="ARBA00022737"/>
    </source>
</evidence>
<accession>A0ABX2CAM0</accession>
<proteinExistence type="inferred from homology"/>
<protein>
    <submittedName>
        <fullName evidence="9">ABC-F family ATP-binding cassette domain-containing protein</fullName>
    </submittedName>
</protein>
<evidence type="ECO:0000256" key="5">
    <source>
        <dbReference type="ARBA" id="ARBA00024722"/>
    </source>
</evidence>
<comment type="similarity">
    <text evidence="1">Belongs to the ABC transporter superfamily.</text>
</comment>
<evidence type="ECO:0000256" key="3">
    <source>
        <dbReference type="ARBA" id="ARBA00022741"/>
    </source>
</evidence>
<dbReference type="PANTHER" id="PTHR19211:SF14">
    <property type="entry name" value="ATP-BINDING CASSETTE SUB-FAMILY F MEMBER 1"/>
    <property type="match status" value="1"/>
</dbReference>
<dbReference type="PROSITE" id="PS00211">
    <property type="entry name" value="ABC_TRANSPORTER_1"/>
    <property type="match status" value="2"/>
</dbReference>
<dbReference type="RefSeq" id="WP_172109332.1">
    <property type="nucleotide sequence ID" value="NZ_JABFDN010000001.1"/>
</dbReference>
<reference evidence="9" key="1">
    <citation type="submission" date="2020-05" db="EMBL/GenBank/DDBJ databases">
        <title>Nod-independent and nitrogen-fixing Bradyrhizobium aeschynomene sp. nov. isolated from nodules of Aeschynomene indica.</title>
        <authorList>
            <person name="Zhang Z."/>
        </authorList>
    </citation>
    <scope>NUCLEOTIDE SEQUENCE</scope>
    <source>
        <strain evidence="9">83012</strain>
    </source>
</reference>
<evidence type="ECO:0000313" key="9">
    <source>
        <dbReference type="EMBL" id="NPU64269.1"/>
    </source>
</evidence>
<dbReference type="InterPro" id="IPR050611">
    <property type="entry name" value="ABCF"/>
</dbReference>
<name>A0ABX2CAM0_9BRAD</name>
<dbReference type="SUPFAM" id="SSF52540">
    <property type="entry name" value="P-loop containing nucleoside triphosphate hydrolases"/>
    <property type="match status" value="2"/>
</dbReference>
<dbReference type="Pfam" id="PF16326">
    <property type="entry name" value="ABC_tran_CTD"/>
    <property type="match status" value="1"/>
</dbReference>
<gene>
    <name evidence="9" type="ORF">HL667_04600</name>
</gene>
<dbReference type="EMBL" id="JABFDN010000001">
    <property type="protein sequence ID" value="NPU64269.1"/>
    <property type="molecule type" value="Genomic_DNA"/>
</dbReference>
<evidence type="ECO:0000256" key="4">
    <source>
        <dbReference type="ARBA" id="ARBA00022840"/>
    </source>
</evidence>
<dbReference type="InterPro" id="IPR017871">
    <property type="entry name" value="ABC_transporter-like_CS"/>
</dbReference>
<dbReference type="Proteomes" id="UP000886476">
    <property type="component" value="Unassembled WGS sequence"/>
</dbReference>
<keyword evidence="2" id="KW-0677">Repeat</keyword>
<feature type="coiled-coil region" evidence="6">
    <location>
        <begin position="548"/>
        <end position="609"/>
    </location>
</feature>
<feature type="region of interest" description="Disordered" evidence="7">
    <location>
        <begin position="525"/>
        <end position="546"/>
    </location>
</feature>
<feature type="domain" description="ABC transporter" evidence="8">
    <location>
        <begin position="311"/>
        <end position="526"/>
    </location>
</feature>
<evidence type="ECO:0000256" key="6">
    <source>
        <dbReference type="SAM" id="Coils"/>
    </source>
</evidence>
<dbReference type="InterPro" id="IPR003593">
    <property type="entry name" value="AAA+_ATPase"/>
</dbReference>
<dbReference type="Gene3D" id="1.10.287.380">
    <property type="entry name" value="Valyl-tRNA synthetase, C-terminal domain"/>
    <property type="match status" value="1"/>
</dbReference>
<keyword evidence="4 9" id="KW-0067">ATP-binding</keyword>
<dbReference type="InterPro" id="IPR037118">
    <property type="entry name" value="Val-tRNA_synth_C_sf"/>
</dbReference>
<dbReference type="SMART" id="SM00382">
    <property type="entry name" value="AAA"/>
    <property type="match status" value="2"/>
</dbReference>
<feature type="compositionally biased region" description="Basic and acidic residues" evidence="7">
    <location>
        <begin position="528"/>
        <end position="546"/>
    </location>
</feature>
<dbReference type="PANTHER" id="PTHR19211">
    <property type="entry name" value="ATP-BINDING TRANSPORT PROTEIN-RELATED"/>
    <property type="match status" value="1"/>
</dbReference>
<evidence type="ECO:0000256" key="1">
    <source>
        <dbReference type="ARBA" id="ARBA00005417"/>
    </source>
</evidence>
<evidence type="ECO:0000313" key="10">
    <source>
        <dbReference type="Proteomes" id="UP000886476"/>
    </source>
</evidence>
<dbReference type="GO" id="GO:0005524">
    <property type="term" value="F:ATP binding"/>
    <property type="evidence" value="ECO:0007669"/>
    <property type="project" value="UniProtKB-KW"/>
</dbReference>
<sequence length="622" mass="68002">MLSITDISIRLAGRLLIDQSTVQIPPGARVGLVGRNGTGKSTLFKAIRGELSLESGSISLPPRWRVGSLAQEAPSGPESLIEVVLRADLERDALLRESETADDPDRIAEIQTRLVDIDAHSAPARAAAILSGLGFSAADQARACSEFSGGWRMRVALAATLFAAPDLLLLDEPTNYLDLEGTLWLEDHLAHYPRTVIVISHDRDLLETSVDQILHLDRGRLTLYRGGYSSFEEQRATREMLDAKAVKRQEAERARLQAFVERFKAKASKARQAQSRVKMLERMKPIAALVTQDVREITFPAPERLLSPPIIAVDNASVGYDPAQPVLNRVTLRIDNDDRVALLGSNGNGKSTLVKLLAGRLAPFSGKVTRADKLSIAYFAQHQLDELDETGSPYTHVRKLMAEAPESKVRARAGAIGFSGKAADTLVKSLSGGEKARLLLGLATFFGPNMIILDEPTNHLDIDSRAALAEAINEFPGAVIMVSHDRYLIEACADRLWVVADKTVKTYDGDLDDYRRMILSSRSGAAARETDRTQVTEKTERPRGDNRRNALKQKITAAEAEIARITEIIAKIDGALSLPDIFTRDPKQAAQLSKARANAADALARAEEQWLEASTLYDEVAG</sequence>
<dbReference type="CDD" id="cd03221">
    <property type="entry name" value="ABCF_EF-3"/>
    <property type="match status" value="2"/>
</dbReference>
<evidence type="ECO:0000256" key="7">
    <source>
        <dbReference type="SAM" id="MobiDB-lite"/>
    </source>
</evidence>
<dbReference type="InterPro" id="IPR027417">
    <property type="entry name" value="P-loop_NTPase"/>
</dbReference>
<keyword evidence="10" id="KW-1185">Reference proteome</keyword>
<dbReference type="PROSITE" id="PS50893">
    <property type="entry name" value="ABC_TRANSPORTER_2"/>
    <property type="match status" value="2"/>
</dbReference>
<dbReference type="InterPro" id="IPR032781">
    <property type="entry name" value="ABC_tran_Xtn"/>
</dbReference>
<comment type="caution">
    <text evidence="9">The sequence shown here is derived from an EMBL/GenBank/DDBJ whole genome shotgun (WGS) entry which is preliminary data.</text>
</comment>
<dbReference type="Gene3D" id="3.40.50.300">
    <property type="entry name" value="P-loop containing nucleotide triphosphate hydrolases"/>
    <property type="match status" value="2"/>
</dbReference>
<dbReference type="Pfam" id="PF00005">
    <property type="entry name" value="ABC_tran"/>
    <property type="match status" value="2"/>
</dbReference>
<comment type="function">
    <text evidence="5">Involved in beta-(1--&gt;2)glucan export. Transmembrane domains (TMD) form a pore in the inner membrane and the ATP-binding domain (NBD) is responsible for energy generation.</text>
</comment>
<feature type="domain" description="ABC transporter" evidence="8">
    <location>
        <begin position="2"/>
        <end position="243"/>
    </location>
</feature>
<dbReference type="InterPro" id="IPR003439">
    <property type="entry name" value="ABC_transporter-like_ATP-bd"/>
</dbReference>
<dbReference type="InterPro" id="IPR032524">
    <property type="entry name" value="ABC_tran_C"/>
</dbReference>